<dbReference type="EMBL" id="PGOL01002823">
    <property type="protein sequence ID" value="PKI44783.1"/>
    <property type="molecule type" value="Genomic_DNA"/>
</dbReference>
<comment type="catalytic activity">
    <reaction evidence="15">
        <text>Ca(2+)(in) + ATP + H2O = Ca(2+)(out) + ADP + phosphate + H(+)</text>
        <dbReference type="Rhea" id="RHEA:18105"/>
        <dbReference type="ChEBI" id="CHEBI:15377"/>
        <dbReference type="ChEBI" id="CHEBI:15378"/>
        <dbReference type="ChEBI" id="CHEBI:29108"/>
        <dbReference type="ChEBI" id="CHEBI:30616"/>
        <dbReference type="ChEBI" id="CHEBI:43474"/>
        <dbReference type="ChEBI" id="CHEBI:456216"/>
        <dbReference type="EC" id="7.2.2.10"/>
    </reaction>
</comment>
<dbReference type="Pfam" id="PF00689">
    <property type="entry name" value="Cation_ATPase_C"/>
    <property type="match status" value="1"/>
</dbReference>
<keyword evidence="6" id="KW-0479">Metal-binding</keyword>
<evidence type="ECO:0000256" key="7">
    <source>
        <dbReference type="ARBA" id="ARBA00022741"/>
    </source>
</evidence>
<dbReference type="SUPFAM" id="SSF56784">
    <property type="entry name" value="HAD-like"/>
    <property type="match status" value="1"/>
</dbReference>
<feature type="domain" description="Cation-transporting P-type ATPase C-terminal" evidence="17">
    <location>
        <begin position="192"/>
        <end position="342"/>
    </location>
</feature>
<evidence type="ECO:0000256" key="3">
    <source>
        <dbReference type="ARBA" id="ARBA00022448"/>
    </source>
</evidence>
<sequence length="344" mass="38379">MCFTGKTRDESGSVEYRSGQTKQNDVMRAVLVIIATAGAMVVVAIPKGLPQAVTLTLAYAMKRMVSDNIAMVQKLSACETMGLTTTICTNKISALTLKDLCRLEVRSAVDSCKNAGVNIKMITGDDVHTVRAIAIEDRGRERKLQKFASVVTILGWGRCVYNNIQKFIQFQLTVIVAAHVIIVVVALSSGEVPLNAVELLWITLIVDTLGALALATERPTDDLLKHPPVHRSEPLIVIWRNLLAQASYQVTVLILQFKGRSIFRVGEVVKNTIIFNYFILCQVFNEFNARKLEEKNLFKGLHKNKLFIGIIGVTLVFQVLMVEFLEMFTNTERLGWTQWLPALR</sequence>
<evidence type="ECO:0000313" key="19">
    <source>
        <dbReference type="Proteomes" id="UP000233551"/>
    </source>
</evidence>
<reference evidence="18 19" key="1">
    <citation type="submission" date="2017-11" db="EMBL/GenBank/DDBJ databases">
        <title>De-novo sequencing of pomegranate (Punica granatum L.) genome.</title>
        <authorList>
            <person name="Akparov Z."/>
            <person name="Amiraslanov A."/>
            <person name="Hajiyeva S."/>
            <person name="Abbasov M."/>
            <person name="Kaur K."/>
            <person name="Hamwieh A."/>
            <person name="Solovyev V."/>
            <person name="Salamov A."/>
            <person name="Braich B."/>
            <person name="Kosarev P."/>
            <person name="Mahmoud A."/>
            <person name="Hajiyev E."/>
            <person name="Babayeva S."/>
            <person name="Izzatullayeva V."/>
            <person name="Mammadov A."/>
            <person name="Mammadov A."/>
            <person name="Sharifova S."/>
            <person name="Ojaghi J."/>
            <person name="Eynullazada K."/>
            <person name="Bayramov B."/>
            <person name="Abdulazimova A."/>
            <person name="Shahmuradov I."/>
        </authorList>
    </citation>
    <scope>NUCLEOTIDE SEQUENCE [LARGE SCALE GENOMIC DNA]</scope>
    <source>
        <strain evidence="19">cv. AG2017</strain>
        <tissue evidence="18">Leaf</tissue>
    </source>
</reference>
<dbReference type="InterPro" id="IPR023298">
    <property type="entry name" value="ATPase_P-typ_TM_dom_sf"/>
</dbReference>
<name>A0A2I0IM32_PUNGR</name>
<evidence type="ECO:0000256" key="12">
    <source>
        <dbReference type="ARBA" id="ARBA00022989"/>
    </source>
</evidence>
<evidence type="ECO:0000256" key="4">
    <source>
        <dbReference type="ARBA" id="ARBA00022568"/>
    </source>
</evidence>
<keyword evidence="14 16" id="KW-0472">Membrane</keyword>
<dbReference type="SUPFAM" id="SSF81665">
    <property type="entry name" value="Calcium ATPase, transmembrane domain M"/>
    <property type="match status" value="1"/>
</dbReference>
<dbReference type="Proteomes" id="UP000233551">
    <property type="component" value="Unassembled WGS sequence"/>
</dbReference>
<dbReference type="EC" id="7.2.2.10" evidence="2"/>
<dbReference type="PANTHER" id="PTHR24093">
    <property type="entry name" value="CATION TRANSPORTING ATPASE"/>
    <property type="match status" value="1"/>
</dbReference>
<dbReference type="GO" id="GO:0005388">
    <property type="term" value="F:P-type calcium transporter activity"/>
    <property type="evidence" value="ECO:0007669"/>
    <property type="project" value="UniProtKB-EC"/>
</dbReference>
<keyword evidence="13" id="KW-0406">Ion transport</keyword>
<keyword evidence="7" id="KW-0547">Nucleotide-binding</keyword>
<comment type="subcellular location">
    <subcellularLocation>
        <location evidence="1">Membrane</location>
        <topology evidence="1">Multi-pass membrane protein</topology>
    </subcellularLocation>
</comment>
<keyword evidence="5 16" id="KW-0812">Transmembrane</keyword>
<evidence type="ECO:0000256" key="14">
    <source>
        <dbReference type="ARBA" id="ARBA00023136"/>
    </source>
</evidence>
<dbReference type="GO" id="GO:0005524">
    <property type="term" value="F:ATP binding"/>
    <property type="evidence" value="ECO:0007669"/>
    <property type="project" value="UniProtKB-KW"/>
</dbReference>
<dbReference type="Gene3D" id="1.20.1110.10">
    <property type="entry name" value="Calcium-transporting ATPase, transmembrane domain"/>
    <property type="match status" value="3"/>
</dbReference>
<evidence type="ECO:0000256" key="5">
    <source>
        <dbReference type="ARBA" id="ARBA00022692"/>
    </source>
</evidence>
<dbReference type="InterPro" id="IPR006068">
    <property type="entry name" value="ATPase_P-typ_cation-transptr_C"/>
</dbReference>
<gene>
    <name evidence="18" type="ORF">CRG98_034731</name>
</gene>
<protein>
    <recommendedName>
        <fullName evidence="2">P-type Ca(2+) transporter</fullName>
        <ecNumber evidence="2">7.2.2.10</ecNumber>
    </recommendedName>
</protein>
<dbReference type="InterPro" id="IPR023214">
    <property type="entry name" value="HAD_sf"/>
</dbReference>
<dbReference type="PANTHER" id="PTHR24093:SF434">
    <property type="entry name" value="CALCIUM-TRANSPORTING ATPASE 13, PLASMA MEMBRANE-TYPE-RELATED"/>
    <property type="match status" value="1"/>
</dbReference>
<evidence type="ECO:0000256" key="2">
    <source>
        <dbReference type="ARBA" id="ARBA00012790"/>
    </source>
</evidence>
<evidence type="ECO:0000256" key="10">
    <source>
        <dbReference type="ARBA" id="ARBA00022842"/>
    </source>
</evidence>
<organism evidence="18 19">
    <name type="scientific">Punica granatum</name>
    <name type="common">Pomegranate</name>
    <dbReference type="NCBI Taxonomy" id="22663"/>
    <lineage>
        <taxon>Eukaryota</taxon>
        <taxon>Viridiplantae</taxon>
        <taxon>Streptophyta</taxon>
        <taxon>Embryophyta</taxon>
        <taxon>Tracheophyta</taxon>
        <taxon>Spermatophyta</taxon>
        <taxon>Magnoliopsida</taxon>
        <taxon>eudicotyledons</taxon>
        <taxon>Gunneridae</taxon>
        <taxon>Pentapetalae</taxon>
        <taxon>rosids</taxon>
        <taxon>malvids</taxon>
        <taxon>Myrtales</taxon>
        <taxon>Lythraceae</taxon>
        <taxon>Punica</taxon>
    </lineage>
</organism>
<dbReference type="FunFam" id="1.20.1110.10:FF:000039">
    <property type="entry name" value="Calcium-transporting ATPase"/>
    <property type="match status" value="1"/>
</dbReference>
<accession>A0A2I0IM32</accession>
<evidence type="ECO:0000256" key="13">
    <source>
        <dbReference type="ARBA" id="ARBA00023065"/>
    </source>
</evidence>
<dbReference type="GO" id="GO:0005886">
    <property type="term" value="C:plasma membrane"/>
    <property type="evidence" value="ECO:0007669"/>
    <property type="project" value="TreeGrafter"/>
</dbReference>
<keyword evidence="10" id="KW-0460">Magnesium</keyword>
<evidence type="ECO:0000256" key="1">
    <source>
        <dbReference type="ARBA" id="ARBA00004141"/>
    </source>
</evidence>
<proteinExistence type="predicted"/>
<evidence type="ECO:0000256" key="8">
    <source>
        <dbReference type="ARBA" id="ARBA00022837"/>
    </source>
</evidence>
<evidence type="ECO:0000259" key="17">
    <source>
        <dbReference type="Pfam" id="PF00689"/>
    </source>
</evidence>
<dbReference type="GO" id="GO:0046872">
    <property type="term" value="F:metal ion binding"/>
    <property type="evidence" value="ECO:0007669"/>
    <property type="project" value="UniProtKB-KW"/>
</dbReference>
<keyword evidence="11" id="KW-1278">Translocase</keyword>
<evidence type="ECO:0000256" key="16">
    <source>
        <dbReference type="SAM" id="Phobius"/>
    </source>
</evidence>
<comment type="caution">
    <text evidence="18">The sequence shown here is derived from an EMBL/GenBank/DDBJ whole genome shotgun (WGS) entry which is preliminary data.</text>
</comment>
<dbReference type="STRING" id="22663.A0A2I0IM32"/>
<keyword evidence="19" id="KW-1185">Reference proteome</keyword>
<evidence type="ECO:0000313" key="18">
    <source>
        <dbReference type="EMBL" id="PKI44783.1"/>
    </source>
</evidence>
<dbReference type="Gene3D" id="3.40.50.1000">
    <property type="entry name" value="HAD superfamily/HAD-like"/>
    <property type="match status" value="1"/>
</dbReference>
<evidence type="ECO:0000256" key="9">
    <source>
        <dbReference type="ARBA" id="ARBA00022840"/>
    </source>
</evidence>
<evidence type="ECO:0000256" key="15">
    <source>
        <dbReference type="ARBA" id="ARBA00048694"/>
    </source>
</evidence>
<keyword evidence="4" id="KW-0109">Calcium transport</keyword>
<keyword evidence="8" id="KW-0106">Calcium</keyword>
<feature type="transmembrane region" description="Helical" evidence="16">
    <location>
        <begin position="237"/>
        <end position="256"/>
    </location>
</feature>
<dbReference type="InterPro" id="IPR036412">
    <property type="entry name" value="HAD-like_sf"/>
</dbReference>
<evidence type="ECO:0000256" key="6">
    <source>
        <dbReference type="ARBA" id="ARBA00022723"/>
    </source>
</evidence>
<feature type="transmembrane region" description="Helical" evidence="16">
    <location>
        <begin position="306"/>
        <end position="325"/>
    </location>
</feature>
<feature type="transmembrane region" description="Helical" evidence="16">
    <location>
        <begin position="167"/>
        <end position="187"/>
    </location>
</feature>
<keyword evidence="12 16" id="KW-1133">Transmembrane helix</keyword>
<keyword evidence="3" id="KW-0813">Transport</keyword>
<evidence type="ECO:0000256" key="11">
    <source>
        <dbReference type="ARBA" id="ARBA00022967"/>
    </source>
</evidence>
<feature type="transmembrane region" description="Helical" evidence="16">
    <location>
        <begin position="26"/>
        <end position="45"/>
    </location>
</feature>
<dbReference type="AlphaFoldDB" id="A0A2I0IM32"/>
<feature type="transmembrane region" description="Helical" evidence="16">
    <location>
        <begin position="199"/>
        <end position="216"/>
    </location>
</feature>
<keyword evidence="9" id="KW-0067">ATP-binding</keyword>